<name>A0A3N0XUG8_ANAGA</name>
<dbReference type="PRINTS" id="PR00003">
    <property type="entry name" value="4DISULPHCORE"/>
</dbReference>
<dbReference type="EMBL" id="RJVU01060476">
    <property type="protein sequence ID" value="ROJ48035.1"/>
    <property type="molecule type" value="Genomic_DNA"/>
</dbReference>
<gene>
    <name evidence="4" type="ORF">DPX16_5301</name>
</gene>
<dbReference type="Proteomes" id="UP000281406">
    <property type="component" value="Unassembled WGS sequence"/>
</dbReference>
<organism evidence="4 5">
    <name type="scientific">Anabarilius grahami</name>
    <name type="common">Kanglang fish</name>
    <name type="synonym">Barilius grahami</name>
    <dbReference type="NCBI Taxonomy" id="495550"/>
    <lineage>
        <taxon>Eukaryota</taxon>
        <taxon>Metazoa</taxon>
        <taxon>Chordata</taxon>
        <taxon>Craniata</taxon>
        <taxon>Vertebrata</taxon>
        <taxon>Euteleostomi</taxon>
        <taxon>Actinopterygii</taxon>
        <taxon>Neopterygii</taxon>
        <taxon>Teleostei</taxon>
        <taxon>Ostariophysi</taxon>
        <taxon>Cypriniformes</taxon>
        <taxon>Xenocyprididae</taxon>
        <taxon>Xenocypridinae</taxon>
        <taxon>Xenocypridinae incertae sedis</taxon>
        <taxon>Anabarilius</taxon>
    </lineage>
</organism>
<protein>
    <submittedName>
        <fullName evidence="4">Whey acidic protein</fullName>
    </submittedName>
</protein>
<accession>A0A3N0XUG8</accession>
<keyword evidence="2" id="KW-0732">Signal</keyword>
<feature type="signal peptide" evidence="2">
    <location>
        <begin position="1"/>
        <end position="25"/>
    </location>
</feature>
<dbReference type="PANTHER" id="PTHR19441">
    <property type="entry name" value="WHEY ACDIC PROTEIN WAP"/>
    <property type="match status" value="1"/>
</dbReference>
<dbReference type="CDD" id="cd00199">
    <property type="entry name" value="WAP"/>
    <property type="match status" value="2"/>
</dbReference>
<dbReference type="SUPFAM" id="SSF57256">
    <property type="entry name" value="Elafin-like"/>
    <property type="match status" value="2"/>
</dbReference>
<evidence type="ECO:0000256" key="1">
    <source>
        <dbReference type="SAM" id="MobiDB-lite"/>
    </source>
</evidence>
<dbReference type="InterPro" id="IPR036645">
    <property type="entry name" value="Elafin-like_sf"/>
</dbReference>
<proteinExistence type="predicted"/>
<dbReference type="GO" id="GO:0005615">
    <property type="term" value="C:extracellular space"/>
    <property type="evidence" value="ECO:0007669"/>
    <property type="project" value="TreeGrafter"/>
</dbReference>
<dbReference type="Pfam" id="PF00095">
    <property type="entry name" value="WAP"/>
    <property type="match status" value="2"/>
</dbReference>
<dbReference type="SMART" id="SM00217">
    <property type="entry name" value="WAP"/>
    <property type="match status" value="2"/>
</dbReference>
<feature type="domain" description="WAP" evidence="3">
    <location>
        <begin position="26"/>
        <end position="70"/>
    </location>
</feature>
<evidence type="ECO:0000313" key="4">
    <source>
        <dbReference type="EMBL" id="ROJ48035.1"/>
    </source>
</evidence>
<dbReference type="AlphaFoldDB" id="A0A3N0XUG8"/>
<dbReference type="OrthoDB" id="4473401at2759"/>
<feature type="compositionally biased region" description="Pro residues" evidence="1">
    <location>
        <begin position="122"/>
        <end position="166"/>
    </location>
</feature>
<feature type="region of interest" description="Disordered" evidence="1">
    <location>
        <begin position="120"/>
        <end position="267"/>
    </location>
</feature>
<feature type="chain" id="PRO_5018055027" evidence="2">
    <location>
        <begin position="26"/>
        <end position="456"/>
    </location>
</feature>
<dbReference type="GO" id="GO:0004867">
    <property type="term" value="F:serine-type endopeptidase inhibitor activity"/>
    <property type="evidence" value="ECO:0007669"/>
    <property type="project" value="TreeGrafter"/>
</dbReference>
<dbReference type="PROSITE" id="PS51390">
    <property type="entry name" value="WAP"/>
    <property type="match status" value="2"/>
</dbReference>
<feature type="domain" description="WAP" evidence="3">
    <location>
        <begin position="71"/>
        <end position="117"/>
    </location>
</feature>
<evidence type="ECO:0000259" key="3">
    <source>
        <dbReference type="PROSITE" id="PS51390"/>
    </source>
</evidence>
<dbReference type="PANTHER" id="PTHR19441:SF95">
    <property type="entry name" value="PERLWAPIN ISOFORM X1"/>
    <property type="match status" value="1"/>
</dbReference>
<dbReference type="InterPro" id="IPR050514">
    <property type="entry name" value="WAP_four-disulfide_core"/>
</dbReference>
<dbReference type="GO" id="GO:0045087">
    <property type="term" value="P:innate immune response"/>
    <property type="evidence" value="ECO:0007669"/>
    <property type="project" value="TreeGrafter"/>
</dbReference>
<dbReference type="GO" id="GO:0019731">
    <property type="term" value="P:antibacterial humoral response"/>
    <property type="evidence" value="ECO:0007669"/>
    <property type="project" value="TreeGrafter"/>
</dbReference>
<keyword evidence="5" id="KW-1185">Reference proteome</keyword>
<reference evidence="4 5" key="1">
    <citation type="submission" date="2018-10" db="EMBL/GenBank/DDBJ databases">
        <title>Genome assembly for a Yunnan-Guizhou Plateau 3E fish, Anabarilius grahami (Regan), and its evolutionary and genetic applications.</title>
        <authorList>
            <person name="Jiang W."/>
        </authorList>
    </citation>
    <scope>NUCLEOTIDE SEQUENCE [LARGE SCALE GENOMIC DNA]</scope>
    <source>
        <strain evidence="4">AG-KIZ</strain>
        <tissue evidence="4">Muscle</tissue>
    </source>
</reference>
<dbReference type="InterPro" id="IPR008197">
    <property type="entry name" value="WAP_dom"/>
</dbReference>
<evidence type="ECO:0000313" key="5">
    <source>
        <dbReference type="Proteomes" id="UP000281406"/>
    </source>
</evidence>
<feature type="compositionally biased region" description="Basic and acidic residues" evidence="1">
    <location>
        <begin position="176"/>
        <end position="208"/>
    </location>
</feature>
<comment type="caution">
    <text evidence="4">The sequence shown here is derived from an EMBL/GenBank/DDBJ whole genome shotgun (WGS) entry which is preliminary data.</text>
</comment>
<dbReference type="Gene3D" id="4.10.75.10">
    <property type="entry name" value="Elafin-like"/>
    <property type="match status" value="2"/>
</dbReference>
<feature type="compositionally biased region" description="Basic residues" evidence="1">
    <location>
        <begin position="209"/>
        <end position="227"/>
    </location>
</feature>
<evidence type="ECO:0000256" key="2">
    <source>
        <dbReference type="SAM" id="SignalP"/>
    </source>
</evidence>
<sequence>MTARVYCSLGAVLLCLFACWSTTDTAVAVSGQCPAKLTVVPSLKGCASDKDCSGGYKCCQFDCGPKCVPPVVTKPGQCPSKSSGAVKCGELCAYDSDCPNNEKCCSSGCGRQCMAPYTGKPPAEPPKPPVKPPAEPPKPPVKPPVKPPAEPPKPPVKPPAEPPKPPGCAETGHQTNGHDHDGDGGKGCDRGQGEGCVHGDWRNNENHKSRGRSRSRGRGRSRSGSRGRSRDRGGPGQGAAIVSKGGNQVQESGGNREDDGAHEVYGNNTCRLDSEDQLQQPAEDFPISTDPELWGAITDHIREVAISQGPAVFQNRAPKYPASVRDISIGDVTYLDTAQRLLESLHLFVATLRDQYSQFEKSSRDIKCVTHFYQHETQRVRKRKIFADGSTENDEILNGSQRFQVETYNVIIDRLLSCLAKRIDAYRDLNGLFGVLFDTDTDCDYVHKRALIHISR</sequence>